<keyword evidence="1" id="KW-0675">Receptor</keyword>
<comment type="caution">
    <text evidence="1">The sequence shown here is derived from an EMBL/GenBank/DDBJ whole genome shotgun (WGS) entry which is preliminary data.</text>
</comment>
<gene>
    <name evidence="1" type="ORF">TSPI_06702</name>
</gene>
<name>A0ABR3KHX2_TRISP</name>
<evidence type="ECO:0000313" key="1">
    <source>
        <dbReference type="EMBL" id="KAL1236691.1"/>
    </source>
</evidence>
<protein>
    <submittedName>
        <fullName evidence="1">Speract receptor</fullName>
    </submittedName>
</protein>
<accession>A0ABR3KHX2</accession>
<proteinExistence type="predicted"/>
<keyword evidence="2" id="KW-1185">Reference proteome</keyword>
<dbReference type="Proteomes" id="UP001558632">
    <property type="component" value="Unassembled WGS sequence"/>
</dbReference>
<sequence length="190" mass="20528">MKIFTVHRPKSVSTKRDSCSKIQIKKTTTPSSGGKFSRSNSIFSSVAQFKTLASSSRKCFDGKASSSSSSSSFCTSARHEAQFATTMPAGIGVVQSRVHIVSSVGNAASPNWPLAGKRACWLGKSAQQPPEFDIRTLIIELCQTAGGSEGILIACRGGVEIETQEFDECVAFRVAQPKRQADKHRIHIIY</sequence>
<reference evidence="1 2" key="1">
    <citation type="submission" date="2024-07" db="EMBL/GenBank/DDBJ databases">
        <title>Enhanced genomic and transcriptomic resources for Trichinella pseudospiralis and T. spiralis underpin the discovery of pronounced molecular differences between stages and species.</title>
        <authorList>
            <person name="Pasi K.K."/>
            <person name="La Rosa G."/>
            <person name="Gomez-Morales M.A."/>
            <person name="Tosini F."/>
            <person name="Sumanam S."/>
            <person name="Young N.D."/>
            <person name="Chang B.C."/>
            <person name="Robin G.B."/>
        </authorList>
    </citation>
    <scope>NUCLEOTIDE SEQUENCE [LARGE SCALE GENOMIC DNA]</scope>
    <source>
        <strain evidence="1">ISS534</strain>
    </source>
</reference>
<organism evidence="1 2">
    <name type="scientific">Trichinella spiralis</name>
    <name type="common">Trichina worm</name>
    <dbReference type="NCBI Taxonomy" id="6334"/>
    <lineage>
        <taxon>Eukaryota</taxon>
        <taxon>Metazoa</taxon>
        <taxon>Ecdysozoa</taxon>
        <taxon>Nematoda</taxon>
        <taxon>Enoplea</taxon>
        <taxon>Dorylaimia</taxon>
        <taxon>Trichinellida</taxon>
        <taxon>Trichinellidae</taxon>
        <taxon>Trichinella</taxon>
    </lineage>
</organism>
<evidence type="ECO:0000313" key="2">
    <source>
        <dbReference type="Proteomes" id="UP001558632"/>
    </source>
</evidence>
<dbReference type="EMBL" id="JBEUSY010000364">
    <property type="protein sequence ID" value="KAL1236691.1"/>
    <property type="molecule type" value="Genomic_DNA"/>
</dbReference>